<dbReference type="GO" id="GO:0005829">
    <property type="term" value="C:cytosol"/>
    <property type="evidence" value="ECO:0007669"/>
    <property type="project" value="TreeGrafter"/>
</dbReference>
<dbReference type="SMART" id="SM00091">
    <property type="entry name" value="PAS"/>
    <property type="match status" value="1"/>
</dbReference>
<dbReference type="GO" id="GO:0000976">
    <property type="term" value="F:transcription cis-regulatory region binding"/>
    <property type="evidence" value="ECO:0007669"/>
    <property type="project" value="TreeGrafter"/>
</dbReference>
<dbReference type="PANTHER" id="PTHR48111:SF1">
    <property type="entry name" value="TWO-COMPONENT RESPONSE REGULATOR ORR33"/>
    <property type="match status" value="1"/>
</dbReference>
<dbReference type="CDD" id="cd00130">
    <property type="entry name" value="PAS"/>
    <property type="match status" value="1"/>
</dbReference>
<evidence type="ECO:0000313" key="9">
    <source>
        <dbReference type="Proteomes" id="UP000245678"/>
    </source>
</evidence>
<keyword evidence="2" id="KW-0902">Two-component regulatory system</keyword>
<keyword evidence="4" id="KW-0238">DNA-binding</keyword>
<dbReference type="GO" id="GO:0006355">
    <property type="term" value="P:regulation of DNA-templated transcription"/>
    <property type="evidence" value="ECO:0007669"/>
    <property type="project" value="TreeGrafter"/>
</dbReference>
<dbReference type="PROSITE" id="PS50110">
    <property type="entry name" value="RESPONSE_REGULATORY"/>
    <property type="match status" value="1"/>
</dbReference>
<organism evidence="8 9">
    <name type="scientific">Mucilaginibacter oryzae</name>
    <dbReference type="NCBI Taxonomy" id="468058"/>
    <lineage>
        <taxon>Bacteria</taxon>
        <taxon>Pseudomonadati</taxon>
        <taxon>Bacteroidota</taxon>
        <taxon>Sphingobacteriia</taxon>
        <taxon>Sphingobacteriales</taxon>
        <taxon>Sphingobacteriaceae</taxon>
        <taxon>Mucilaginibacter</taxon>
    </lineage>
</organism>
<dbReference type="GO" id="GO:0000155">
    <property type="term" value="F:phosphorelay sensor kinase activity"/>
    <property type="evidence" value="ECO:0007669"/>
    <property type="project" value="InterPro"/>
</dbReference>
<dbReference type="PANTHER" id="PTHR48111">
    <property type="entry name" value="REGULATOR OF RPOS"/>
    <property type="match status" value="1"/>
</dbReference>
<evidence type="ECO:0000313" key="8">
    <source>
        <dbReference type="EMBL" id="PWK79366.1"/>
    </source>
</evidence>
<evidence type="ECO:0000256" key="3">
    <source>
        <dbReference type="ARBA" id="ARBA00023015"/>
    </source>
</evidence>
<evidence type="ECO:0000259" key="7">
    <source>
        <dbReference type="PROSITE" id="PS50110"/>
    </source>
</evidence>
<dbReference type="InterPro" id="IPR039420">
    <property type="entry name" value="WalR-like"/>
</dbReference>
<feature type="domain" description="Response regulatory" evidence="7">
    <location>
        <begin position="9"/>
        <end position="125"/>
    </location>
</feature>
<dbReference type="EMBL" id="QGHA01000002">
    <property type="protein sequence ID" value="PWK79366.1"/>
    <property type="molecule type" value="Genomic_DNA"/>
</dbReference>
<dbReference type="GO" id="GO:0000156">
    <property type="term" value="F:phosphorelay response regulator activity"/>
    <property type="evidence" value="ECO:0007669"/>
    <property type="project" value="TreeGrafter"/>
</dbReference>
<dbReference type="GO" id="GO:0032993">
    <property type="term" value="C:protein-DNA complex"/>
    <property type="evidence" value="ECO:0007669"/>
    <property type="project" value="TreeGrafter"/>
</dbReference>
<dbReference type="Proteomes" id="UP000245678">
    <property type="component" value="Unassembled WGS sequence"/>
</dbReference>
<sequence length="331" mass="37632">MSVDTRDYSILIIEDNAGDLALIEDFLFEEIEVPHIRHCFNFEAAREVLLNNTFDIVLLDLTLPDKTGEELIRNILDLIGSSPLIVLTGYTDINFSVKSLSMGVADYLLKDDLTPTALYKSILYSIERKKKIIELQNSERHSSNLFNFSPLPMWVMDIETMRFLDVNQATVNHYGFSYAEFSVMTLKDIRPPEEIPHLLNSLAKAGANPEEIAREVYIHKKKSGELITVKIQVSPIQYKGRNANLVIATDITEQLKHVKAIEEQNKRLKEISWIQSHIIRAPLCRIMGLVPLIDDPTVTDKQQVLDYILSSAYELDDVIKKITDTSNLSGL</sequence>
<dbReference type="InterPro" id="IPR036097">
    <property type="entry name" value="HisK_dim/P_sf"/>
</dbReference>
<evidence type="ECO:0000256" key="6">
    <source>
        <dbReference type="PROSITE-ProRule" id="PRU00169"/>
    </source>
</evidence>
<dbReference type="InterPro" id="IPR000014">
    <property type="entry name" value="PAS"/>
</dbReference>
<evidence type="ECO:0000256" key="2">
    <source>
        <dbReference type="ARBA" id="ARBA00023012"/>
    </source>
</evidence>
<dbReference type="SUPFAM" id="SSF55785">
    <property type="entry name" value="PYP-like sensor domain (PAS domain)"/>
    <property type="match status" value="1"/>
</dbReference>
<dbReference type="RefSeq" id="WP_109607620.1">
    <property type="nucleotide sequence ID" value="NZ_QGHA01000002.1"/>
</dbReference>
<keyword evidence="5" id="KW-0804">Transcription</keyword>
<dbReference type="SMART" id="SM00448">
    <property type="entry name" value="REC"/>
    <property type="match status" value="1"/>
</dbReference>
<dbReference type="Gene3D" id="3.40.50.2300">
    <property type="match status" value="1"/>
</dbReference>
<dbReference type="Gene3D" id="1.10.287.130">
    <property type="match status" value="1"/>
</dbReference>
<comment type="caution">
    <text evidence="8">The sequence shown here is derived from an EMBL/GenBank/DDBJ whole genome shotgun (WGS) entry which is preliminary data.</text>
</comment>
<protein>
    <submittedName>
        <fullName evidence="8">PAS domain S-box-containing protein</fullName>
    </submittedName>
</protein>
<keyword evidence="1 6" id="KW-0597">Phosphoprotein</keyword>
<reference evidence="8 9" key="1">
    <citation type="submission" date="2018-05" db="EMBL/GenBank/DDBJ databases">
        <title>Genomic Encyclopedia of Archaeal and Bacterial Type Strains, Phase II (KMG-II): from individual species to whole genera.</title>
        <authorList>
            <person name="Goeker M."/>
        </authorList>
    </citation>
    <scope>NUCLEOTIDE SEQUENCE [LARGE SCALE GENOMIC DNA]</scope>
    <source>
        <strain evidence="8 9">DSM 19975</strain>
    </source>
</reference>
<keyword evidence="3" id="KW-0805">Transcription regulation</keyword>
<dbReference type="InterPro" id="IPR001789">
    <property type="entry name" value="Sig_transdc_resp-reg_receiver"/>
</dbReference>
<evidence type="ECO:0000256" key="5">
    <source>
        <dbReference type="ARBA" id="ARBA00023163"/>
    </source>
</evidence>
<name>A0A316HFV2_9SPHI</name>
<dbReference type="CDD" id="cd00156">
    <property type="entry name" value="REC"/>
    <property type="match status" value="1"/>
</dbReference>
<dbReference type="SUPFAM" id="SSF52172">
    <property type="entry name" value="CheY-like"/>
    <property type="match status" value="1"/>
</dbReference>
<gene>
    <name evidence="8" type="ORF">LX99_01823</name>
</gene>
<dbReference type="NCBIfam" id="TIGR00229">
    <property type="entry name" value="sensory_box"/>
    <property type="match status" value="1"/>
</dbReference>
<keyword evidence="9" id="KW-1185">Reference proteome</keyword>
<feature type="modified residue" description="4-aspartylphosphate" evidence="6">
    <location>
        <position position="60"/>
    </location>
</feature>
<accession>A0A316HFV2</accession>
<dbReference type="InterPro" id="IPR035965">
    <property type="entry name" value="PAS-like_dom_sf"/>
</dbReference>
<proteinExistence type="predicted"/>
<dbReference type="SUPFAM" id="SSF47384">
    <property type="entry name" value="Homodimeric domain of signal transducing histidine kinase"/>
    <property type="match status" value="1"/>
</dbReference>
<evidence type="ECO:0000256" key="1">
    <source>
        <dbReference type="ARBA" id="ARBA00022553"/>
    </source>
</evidence>
<dbReference type="InterPro" id="IPR011006">
    <property type="entry name" value="CheY-like_superfamily"/>
</dbReference>
<dbReference type="Gene3D" id="3.30.450.20">
    <property type="entry name" value="PAS domain"/>
    <property type="match status" value="1"/>
</dbReference>
<dbReference type="Pfam" id="PF00072">
    <property type="entry name" value="Response_reg"/>
    <property type="match status" value="1"/>
</dbReference>
<evidence type="ECO:0000256" key="4">
    <source>
        <dbReference type="ARBA" id="ARBA00023125"/>
    </source>
</evidence>
<dbReference type="AlphaFoldDB" id="A0A316HFV2"/>